<name>A0A0F9UQS2_9ZZZZ</name>
<sequence>MVTTIKSASVKVMLSYNYCHFEISMTLENDEVLTNTEIDNARKECMRLCDKAIEQYKIAKQVEQKKTEISDEHDMDRFSYDRIQKKPKTEWTSEEKAKVKAFDEFEEYNYQDDYEL</sequence>
<organism evidence="1">
    <name type="scientific">marine sediment metagenome</name>
    <dbReference type="NCBI Taxonomy" id="412755"/>
    <lineage>
        <taxon>unclassified sequences</taxon>
        <taxon>metagenomes</taxon>
        <taxon>ecological metagenomes</taxon>
    </lineage>
</organism>
<dbReference type="AlphaFoldDB" id="A0A0F9UQS2"/>
<reference evidence="1" key="1">
    <citation type="journal article" date="2015" name="Nature">
        <title>Complex archaea that bridge the gap between prokaryotes and eukaryotes.</title>
        <authorList>
            <person name="Spang A."/>
            <person name="Saw J.H."/>
            <person name="Jorgensen S.L."/>
            <person name="Zaremba-Niedzwiedzka K."/>
            <person name="Martijn J."/>
            <person name="Lind A.E."/>
            <person name="van Eijk R."/>
            <person name="Schleper C."/>
            <person name="Guy L."/>
            <person name="Ettema T.J."/>
        </authorList>
    </citation>
    <scope>NUCLEOTIDE SEQUENCE</scope>
</reference>
<accession>A0A0F9UQS2</accession>
<proteinExistence type="predicted"/>
<evidence type="ECO:0000313" key="1">
    <source>
        <dbReference type="EMBL" id="KKN63511.1"/>
    </source>
</evidence>
<comment type="caution">
    <text evidence="1">The sequence shown here is derived from an EMBL/GenBank/DDBJ whole genome shotgun (WGS) entry which is preliminary data.</text>
</comment>
<protein>
    <submittedName>
        <fullName evidence="1">Uncharacterized protein</fullName>
    </submittedName>
</protein>
<gene>
    <name evidence="1" type="ORF">LCGC14_0501010</name>
</gene>
<dbReference type="EMBL" id="LAZR01000587">
    <property type="protein sequence ID" value="KKN63511.1"/>
    <property type="molecule type" value="Genomic_DNA"/>
</dbReference>